<organism evidence="1 2">
    <name type="scientific">Hibiscus sabdariffa</name>
    <name type="common">roselle</name>
    <dbReference type="NCBI Taxonomy" id="183260"/>
    <lineage>
        <taxon>Eukaryota</taxon>
        <taxon>Viridiplantae</taxon>
        <taxon>Streptophyta</taxon>
        <taxon>Embryophyta</taxon>
        <taxon>Tracheophyta</taxon>
        <taxon>Spermatophyta</taxon>
        <taxon>Magnoliopsida</taxon>
        <taxon>eudicotyledons</taxon>
        <taxon>Gunneridae</taxon>
        <taxon>Pentapetalae</taxon>
        <taxon>rosids</taxon>
        <taxon>malvids</taxon>
        <taxon>Malvales</taxon>
        <taxon>Malvaceae</taxon>
        <taxon>Malvoideae</taxon>
        <taxon>Hibiscus</taxon>
    </lineage>
</organism>
<protein>
    <submittedName>
        <fullName evidence="1">Uncharacterized protein</fullName>
    </submittedName>
</protein>
<evidence type="ECO:0000313" key="1">
    <source>
        <dbReference type="EMBL" id="KAK8529416.1"/>
    </source>
</evidence>
<dbReference type="Proteomes" id="UP001472677">
    <property type="component" value="Unassembled WGS sequence"/>
</dbReference>
<comment type="caution">
    <text evidence="1">The sequence shown here is derived from an EMBL/GenBank/DDBJ whole genome shotgun (WGS) entry which is preliminary data.</text>
</comment>
<accession>A0ABR2D3Q6</accession>
<dbReference type="EMBL" id="JBBPBM010000036">
    <property type="protein sequence ID" value="KAK8529416.1"/>
    <property type="molecule type" value="Genomic_DNA"/>
</dbReference>
<name>A0ABR2D3Q6_9ROSI</name>
<reference evidence="1 2" key="1">
    <citation type="journal article" date="2024" name="G3 (Bethesda)">
        <title>Genome assembly of Hibiscus sabdariffa L. provides insights into metabolisms of medicinal natural products.</title>
        <authorList>
            <person name="Kim T."/>
        </authorList>
    </citation>
    <scope>NUCLEOTIDE SEQUENCE [LARGE SCALE GENOMIC DNA]</scope>
    <source>
        <strain evidence="1">TK-2024</strain>
        <tissue evidence="1">Old leaves</tissue>
    </source>
</reference>
<sequence>MRGDSWIHEEEFDKTSDQSLAKENGWTTTKDGISGLTYQLLLPDNHLFKPPPARAHLPPLALEAAIWLHVWHCKCRELQASTNGCNLELSLQHSVLLRPCILFYKSKDARLPVIGPW</sequence>
<evidence type="ECO:0000313" key="2">
    <source>
        <dbReference type="Proteomes" id="UP001472677"/>
    </source>
</evidence>
<keyword evidence="2" id="KW-1185">Reference proteome</keyword>
<proteinExistence type="predicted"/>
<gene>
    <name evidence="1" type="ORF">V6N12_060198</name>
</gene>